<name>A0A8T1NJ53_CARIL</name>
<keyword evidence="4" id="KW-1185">Reference proteome</keyword>
<dbReference type="EMBL" id="CM031821">
    <property type="protein sequence ID" value="KAG6630365.1"/>
    <property type="molecule type" value="Genomic_DNA"/>
</dbReference>
<reference evidence="3" key="2">
    <citation type="submission" date="2021-01" db="EMBL/GenBank/DDBJ databases">
        <authorList>
            <person name="Lovell J.T."/>
            <person name="Bentley N."/>
            <person name="Bhattarai G."/>
            <person name="Jenkins J.W."/>
            <person name="Sreedasyam A."/>
            <person name="Alarcon Y."/>
            <person name="Bock C."/>
            <person name="Boston L."/>
            <person name="Carlson J."/>
            <person name="Cervantes K."/>
            <person name="Clermont K."/>
            <person name="Krom N."/>
            <person name="Kubenka K."/>
            <person name="Mamidi S."/>
            <person name="Mattison C."/>
            <person name="Monteros M."/>
            <person name="Pisani C."/>
            <person name="Plott C."/>
            <person name="Rajasekar S."/>
            <person name="Rhein H.S."/>
            <person name="Rohla C."/>
            <person name="Song M."/>
            <person name="Hilaire R.S."/>
            <person name="Shu S."/>
            <person name="Wells L."/>
            <person name="Wang X."/>
            <person name="Webber J."/>
            <person name="Heerema R.J."/>
            <person name="Klein P."/>
            <person name="Conner P."/>
            <person name="Grauke L."/>
            <person name="Grimwood J."/>
            <person name="Schmutz J."/>
            <person name="Randall J.J."/>
        </authorList>
    </citation>
    <scope>NUCLEOTIDE SEQUENCE</scope>
    <source>
        <tissue evidence="3">Leaf</tissue>
    </source>
</reference>
<evidence type="ECO:0000259" key="1">
    <source>
        <dbReference type="Pfam" id="PF00462"/>
    </source>
</evidence>
<dbReference type="InterPro" id="IPR002109">
    <property type="entry name" value="Glutaredoxin"/>
</dbReference>
<reference evidence="2" key="1">
    <citation type="submission" date="2020-12" db="EMBL/GenBank/DDBJ databases">
        <title>WGS assembly of Carya illinoinensis cv. Pawnee.</title>
        <authorList>
            <person name="Platts A."/>
            <person name="Shu S."/>
            <person name="Wright S."/>
            <person name="Barry K."/>
            <person name="Edger P."/>
            <person name="Pires J.C."/>
            <person name="Schmutz J."/>
        </authorList>
    </citation>
    <scope>NUCLEOTIDE SEQUENCE</scope>
    <source>
        <tissue evidence="2">Leaf</tissue>
    </source>
</reference>
<organism evidence="2 4">
    <name type="scientific">Carya illinoinensis</name>
    <name type="common">Pecan</name>
    <dbReference type="NCBI Taxonomy" id="32201"/>
    <lineage>
        <taxon>Eukaryota</taxon>
        <taxon>Viridiplantae</taxon>
        <taxon>Streptophyta</taxon>
        <taxon>Embryophyta</taxon>
        <taxon>Tracheophyta</taxon>
        <taxon>Spermatophyta</taxon>
        <taxon>Magnoliopsida</taxon>
        <taxon>eudicotyledons</taxon>
        <taxon>Gunneridae</taxon>
        <taxon>Pentapetalae</taxon>
        <taxon>rosids</taxon>
        <taxon>fabids</taxon>
        <taxon>Fagales</taxon>
        <taxon>Juglandaceae</taxon>
        <taxon>Carya</taxon>
    </lineage>
</organism>
<evidence type="ECO:0000313" key="3">
    <source>
        <dbReference type="EMBL" id="KAG6679878.1"/>
    </source>
</evidence>
<gene>
    <name evidence="2" type="ORF">CIPAW_13G012600</name>
    <name evidence="3" type="ORF">I3842_13G012400</name>
</gene>
<protein>
    <recommendedName>
        <fullName evidence="1">Glutaredoxin domain-containing protein</fullName>
    </recommendedName>
</protein>
<dbReference type="AlphaFoldDB" id="A0A8T1NJ53"/>
<evidence type="ECO:0000313" key="4">
    <source>
        <dbReference type="Proteomes" id="UP000811609"/>
    </source>
</evidence>
<proteinExistence type="predicted"/>
<dbReference type="EMBL" id="CM031837">
    <property type="protein sequence ID" value="KAG6679878.1"/>
    <property type="molecule type" value="Genomic_DNA"/>
</dbReference>
<sequence>MAESENQEISGNSKSKFSSFFNHSLTLHHQSSIVPPKKPYLQAALDRTGSGSFLRFYNSFESVRSAGSSIKGKVKQLRSFFESSRNTKESVSQSNSELLPSKLKPATKSIISVPRSLSIRLLGTEDKIVVFFTSLRGVRRTYEDCYAVRMIFQGFRVWVDERDVSMDSAYLKEMQSVLGQKNVTLPQVFVRGKHLGGAEVIKHLFEVGELTRILQGFPVQKPEFVCESCGDVRFVPCSNCNGSRKVFDEDEDKVKRCLECNENGLVRCSDCCS</sequence>
<dbReference type="Proteomes" id="UP000811246">
    <property type="component" value="Chromosome 13"/>
</dbReference>
<accession>A0A8T1NJ53</accession>
<dbReference type="Proteomes" id="UP000811609">
    <property type="component" value="Chromosome 13"/>
</dbReference>
<evidence type="ECO:0000313" key="2">
    <source>
        <dbReference type="EMBL" id="KAG6630365.1"/>
    </source>
</evidence>
<dbReference type="Pfam" id="PF23733">
    <property type="entry name" value="GRXCR1-2_C"/>
    <property type="match status" value="1"/>
</dbReference>
<dbReference type="PANTHER" id="PTHR45669:SF17">
    <property type="entry name" value="GLUTAREDOXIN DOMAIN-CONTAINING PROTEIN"/>
    <property type="match status" value="1"/>
</dbReference>
<dbReference type="PROSITE" id="PS51354">
    <property type="entry name" value="GLUTAREDOXIN_2"/>
    <property type="match status" value="1"/>
</dbReference>
<dbReference type="CDD" id="cd03031">
    <property type="entry name" value="GRX_GRX_like"/>
    <property type="match status" value="1"/>
</dbReference>
<feature type="domain" description="Glutaredoxin" evidence="1">
    <location>
        <begin position="129"/>
        <end position="194"/>
    </location>
</feature>
<dbReference type="PANTHER" id="PTHR45669">
    <property type="entry name" value="GLUTAREDOXIN DOMAIN-CONTAINING CYSTEINE-RICH PROTEIN CG12206-RELATED"/>
    <property type="match status" value="1"/>
</dbReference>
<comment type="caution">
    <text evidence="2">The sequence shown here is derived from an EMBL/GenBank/DDBJ whole genome shotgun (WGS) entry which is preliminary data.</text>
</comment>
<dbReference type="Pfam" id="PF00462">
    <property type="entry name" value="Glutaredoxin"/>
    <property type="match status" value="1"/>
</dbReference>